<dbReference type="PANTHER" id="PTHR17490:SF18">
    <property type="entry name" value="THREONYLCARBAMOYL-AMP SYNTHASE"/>
    <property type="match status" value="1"/>
</dbReference>
<dbReference type="HAMAP" id="MF_01852">
    <property type="entry name" value="TsaC"/>
    <property type="match status" value="1"/>
</dbReference>
<organism evidence="12 13">
    <name type="scientific">Banduia mediterranea</name>
    <dbReference type="NCBI Taxonomy" id="3075609"/>
    <lineage>
        <taxon>Bacteria</taxon>
        <taxon>Pseudomonadati</taxon>
        <taxon>Pseudomonadota</taxon>
        <taxon>Gammaproteobacteria</taxon>
        <taxon>Nevskiales</taxon>
        <taxon>Algiphilaceae</taxon>
        <taxon>Banduia</taxon>
    </lineage>
</organism>
<evidence type="ECO:0000313" key="12">
    <source>
        <dbReference type="EMBL" id="MDT0496015.1"/>
    </source>
</evidence>
<evidence type="ECO:0000256" key="7">
    <source>
        <dbReference type="ARBA" id="ARBA00022840"/>
    </source>
</evidence>
<evidence type="ECO:0000256" key="5">
    <source>
        <dbReference type="ARBA" id="ARBA00022695"/>
    </source>
</evidence>
<reference evidence="12 13" key="1">
    <citation type="submission" date="2023-09" db="EMBL/GenBank/DDBJ databases">
        <authorList>
            <person name="Rey-Velasco X."/>
        </authorList>
    </citation>
    <scope>NUCLEOTIDE SEQUENCE [LARGE SCALE GENOMIC DNA]</scope>
    <source>
        <strain evidence="12 13">W345</strain>
    </source>
</reference>
<sequence>MSEFSESSASLAARHYTRQSPRLSPQRAARVLRRGGVIAYPTEGVWGLGCDPDNALACERILMIKNRPWEKGLILVANDFDQLMPWITLPSNSAIRRAATTWPGPVTWLFPCADDCPLWLSGDHDTIAVRISDHPVVRALCHYFGGAIVSTSANRAGRDPALSATRVRLQLRSEIDGLVPGPLGGLEGPTPIRDVRSGFMLRR</sequence>
<evidence type="ECO:0000313" key="13">
    <source>
        <dbReference type="Proteomes" id="UP001254608"/>
    </source>
</evidence>
<accession>A0ABU2WEQ5</accession>
<dbReference type="Pfam" id="PF01300">
    <property type="entry name" value="Sua5_yciO_yrdC"/>
    <property type="match status" value="1"/>
</dbReference>
<keyword evidence="3 9" id="KW-0808">Transferase</keyword>
<dbReference type="PROSITE" id="PS51163">
    <property type="entry name" value="YRDC"/>
    <property type="match status" value="1"/>
</dbReference>
<proteinExistence type="inferred from homology"/>
<keyword evidence="4 9" id="KW-0819">tRNA processing</keyword>
<comment type="similarity">
    <text evidence="9">Belongs to the SUA5 family. TsaC subfamily.</text>
</comment>
<evidence type="ECO:0000259" key="11">
    <source>
        <dbReference type="PROSITE" id="PS51163"/>
    </source>
</evidence>
<evidence type="ECO:0000256" key="1">
    <source>
        <dbReference type="ARBA" id="ARBA00004496"/>
    </source>
</evidence>
<feature type="region of interest" description="Disordered" evidence="10">
    <location>
        <begin position="1"/>
        <end position="24"/>
    </location>
</feature>
<keyword evidence="13" id="KW-1185">Reference proteome</keyword>
<keyword evidence="7 9" id="KW-0067">ATP-binding</keyword>
<dbReference type="SUPFAM" id="SSF55821">
    <property type="entry name" value="YrdC/RibB"/>
    <property type="match status" value="1"/>
</dbReference>
<dbReference type="InterPro" id="IPR017945">
    <property type="entry name" value="DHBP_synth_RibB-like_a/b_dom"/>
</dbReference>
<dbReference type="InterPro" id="IPR023535">
    <property type="entry name" value="TC-AMP_synthase"/>
</dbReference>
<comment type="caution">
    <text evidence="12">The sequence shown here is derived from an EMBL/GenBank/DDBJ whole genome shotgun (WGS) entry which is preliminary data.</text>
</comment>
<dbReference type="InterPro" id="IPR006070">
    <property type="entry name" value="Sua5-like_dom"/>
</dbReference>
<dbReference type="EC" id="2.7.7.87" evidence="9"/>
<evidence type="ECO:0000256" key="3">
    <source>
        <dbReference type="ARBA" id="ARBA00022679"/>
    </source>
</evidence>
<name>A0ABU2WEQ5_9GAMM</name>
<keyword evidence="5 9" id="KW-0548">Nucleotidyltransferase</keyword>
<gene>
    <name evidence="9" type="primary">tsaC</name>
    <name evidence="12" type="ORF">RM530_01360</name>
</gene>
<keyword evidence="6 9" id="KW-0547">Nucleotide-binding</keyword>
<evidence type="ECO:0000256" key="10">
    <source>
        <dbReference type="SAM" id="MobiDB-lite"/>
    </source>
</evidence>
<feature type="compositionally biased region" description="Low complexity" evidence="10">
    <location>
        <begin position="1"/>
        <end position="13"/>
    </location>
</feature>
<comment type="subcellular location">
    <subcellularLocation>
        <location evidence="1 9">Cytoplasm</location>
    </subcellularLocation>
</comment>
<dbReference type="InterPro" id="IPR050156">
    <property type="entry name" value="TC-AMP_synthase_SUA5"/>
</dbReference>
<evidence type="ECO:0000256" key="6">
    <source>
        <dbReference type="ARBA" id="ARBA00022741"/>
    </source>
</evidence>
<comment type="catalytic activity">
    <reaction evidence="8 9">
        <text>L-threonine + hydrogencarbonate + ATP = L-threonylcarbamoyladenylate + diphosphate + H2O</text>
        <dbReference type="Rhea" id="RHEA:36407"/>
        <dbReference type="ChEBI" id="CHEBI:15377"/>
        <dbReference type="ChEBI" id="CHEBI:17544"/>
        <dbReference type="ChEBI" id="CHEBI:30616"/>
        <dbReference type="ChEBI" id="CHEBI:33019"/>
        <dbReference type="ChEBI" id="CHEBI:57926"/>
        <dbReference type="ChEBI" id="CHEBI:73682"/>
        <dbReference type="EC" id="2.7.7.87"/>
    </reaction>
</comment>
<dbReference type="PANTHER" id="PTHR17490">
    <property type="entry name" value="SUA5"/>
    <property type="match status" value="1"/>
</dbReference>
<dbReference type="EMBL" id="JAVRIC010000001">
    <property type="protein sequence ID" value="MDT0496015.1"/>
    <property type="molecule type" value="Genomic_DNA"/>
</dbReference>
<dbReference type="Gene3D" id="3.90.870.10">
    <property type="entry name" value="DHBP synthase"/>
    <property type="match status" value="1"/>
</dbReference>
<feature type="domain" description="YrdC-like" evidence="11">
    <location>
        <begin position="22"/>
        <end position="203"/>
    </location>
</feature>
<evidence type="ECO:0000256" key="4">
    <source>
        <dbReference type="ARBA" id="ARBA00022694"/>
    </source>
</evidence>
<evidence type="ECO:0000256" key="9">
    <source>
        <dbReference type="HAMAP-Rule" id="MF_01852"/>
    </source>
</evidence>
<keyword evidence="2 9" id="KW-0963">Cytoplasm</keyword>
<evidence type="ECO:0000256" key="8">
    <source>
        <dbReference type="ARBA" id="ARBA00048366"/>
    </source>
</evidence>
<dbReference type="Proteomes" id="UP001254608">
    <property type="component" value="Unassembled WGS sequence"/>
</dbReference>
<evidence type="ECO:0000256" key="2">
    <source>
        <dbReference type="ARBA" id="ARBA00022490"/>
    </source>
</evidence>
<protein>
    <recommendedName>
        <fullName evidence="9">Threonylcarbamoyl-AMP synthase</fullName>
        <shortName evidence="9">TC-AMP synthase</shortName>
        <ecNumber evidence="9">2.7.7.87</ecNumber>
    </recommendedName>
    <alternativeName>
        <fullName evidence="9">L-threonylcarbamoyladenylate synthase</fullName>
    </alternativeName>
    <alternativeName>
        <fullName evidence="9">t(6)A37 threonylcarbamoyladenosine biosynthesis protein TsaC</fullName>
    </alternativeName>
    <alternativeName>
        <fullName evidence="9">tRNA threonylcarbamoyladenosine biosynthesis protein TsaC</fullName>
    </alternativeName>
</protein>
<comment type="function">
    <text evidence="9">Required for the formation of a threonylcarbamoyl group on adenosine at position 37 (t(6)A37) in tRNAs that read codons beginning with adenine. Catalyzes the conversion of L-threonine, HCO(3)(-)/CO(2) and ATP to give threonylcarbamoyl-AMP (TC-AMP) as the acyladenylate intermediate, with the release of diphosphate.</text>
</comment>